<dbReference type="PANTHER" id="PTHR16740:SF1">
    <property type="entry name" value="CYTOCHROME B5-RELATED PROTEIN-RELATED"/>
    <property type="match status" value="1"/>
</dbReference>
<dbReference type="EMBL" id="CAACVG010007135">
    <property type="protein sequence ID" value="VEN43802.1"/>
    <property type="molecule type" value="Genomic_DNA"/>
</dbReference>
<name>A0A653C797_CALMS</name>
<gene>
    <name evidence="2" type="ORF">CALMAC_LOCUS6824</name>
</gene>
<dbReference type="Proteomes" id="UP000410492">
    <property type="component" value="Unassembled WGS sequence"/>
</dbReference>
<reference evidence="2 3" key="1">
    <citation type="submission" date="2019-01" db="EMBL/GenBank/DDBJ databases">
        <authorList>
            <person name="Sayadi A."/>
        </authorList>
    </citation>
    <scope>NUCLEOTIDE SEQUENCE [LARGE SCALE GENOMIC DNA]</scope>
</reference>
<feature type="domain" description="Fatty acid desaturase" evidence="1">
    <location>
        <begin position="23"/>
        <end position="64"/>
    </location>
</feature>
<dbReference type="AlphaFoldDB" id="A0A653C797"/>
<organism evidence="2 3">
    <name type="scientific">Callosobruchus maculatus</name>
    <name type="common">Southern cowpea weevil</name>
    <name type="synonym">Pulse bruchid</name>
    <dbReference type="NCBI Taxonomy" id="64391"/>
    <lineage>
        <taxon>Eukaryota</taxon>
        <taxon>Metazoa</taxon>
        <taxon>Ecdysozoa</taxon>
        <taxon>Arthropoda</taxon>
        <taxon>Hexapoda</taxon>
        <taxon>Insecta</taxon>
        <taxon>Pterygota</taxon>
        <taxon>Neoptera</taxon>
        <taxon>Endopterygota</taxon>
        <taxon>Coleoptera</taxon>
        <taxon>Polyphaga</taxon>
        <taxon>Cucujiformia</taxon>
        <taxon>Chrysomeloidea</taxon>
        <taxon>Chrysomelidae</taxon>
        <taxon>Bruchinae</taxon>
        <taxon>Bruchini</taxon>
        <taxon>Callosobruchus</taxon>
    </lineage>
</organism>
<dbReference type="InterPro" id="IPR005804">
    <property type="entry name" value="FA_desaturase_dom"/>
</dbReference>
<dbReference type="PANTHER" id="PTHR16740">
    <property type="entry name" value="CYTOCHROME B5-RELATED PROTEIN-RELATED"/>
    <property type="match status" value="1"/>
</dbReference>
<dbReference type="OrthoDB" id="260519at2759"/>
<dbReference type="InterPro" id="IPR053100">
    <property type="entry name" value="Cytochrome_b5-related"/>
</dbReference>
<evidence type="ECO:0000313" key="2">
    <source>
        <dbReference type="EMBL" id="VEN43802.1"/>
    </source>
</evidence>
<evidence type="ECO:0000259" key="1">
    <source>
        <dbReference type="Pfam" id="PF00487"/>
    </source>
</evidence>
<evidence type="ECO:0000313" key="3">
    <source>
        <dbReference type="Proteomes" id="UP000410492"/>
    </source>
</evidence>
<protein>
    <recommendedName>
        <fullName evidence="1">Fatty acid desaturase domain-containing protein</fullName>
    </recommendedName>
</protein>
<keyword evidence="3" id="KW-1185">Reference proteome</keyword>
<proteinExistence type="predicted"/>
<dbReference type="Pfam" id="PF00487">
    <property type="entry name" value="FA_desaturase"/>
    <property type="match status" value="1"/>
</dbReference>
<sequence length="93" mass="10757">MDWGIFQLDAVRDRKDIVGSPFLVLTNFGDHALHHLFPTIDHGYLDSLYPEFYETCKEFGLQYECTTQMGLIKGQYWQLAKVKPNPNPPGHMN</sequence>
<accession>A0A653C797</accession>
<dbReference type="GO" id="GO:0006629">
    <property type="term" value="P:lipid metabolic process"/>
    <property type="evidence" value="ECO:0007669"/>
    <property type="project" value="InterPro"/>
</dbReference>